<gene>
    <name evidence="2" type="ORF">WJX75_005090</name>
</gene>
<proteinExistence type="predicted"/>
<reference evidence="2 3" key="1">
    <citation type="journal article" date="2024" name="Nat. Commun.">
        <title>Phylogenomics reveals the evolutionary origins of lichenization in chlorophyte algae.</title>
        <authorList>
            <person name="Puginier C."/>
            <person name="Libourel C."/>
            <person name="Otte J."/>
            <person name="Skaloud P."/>
            <person name="Haon M."/>
            <person name="Grisel S."/>
            <person name="Petersen M."/>
            <person name="Berrin J.G."/>
            <person name="Delaux P.M."/>
            <person name="Dal Grande F."/>
            <person name="Keller J."/>
        </authorList>
    </citation>
    <scope>NUCLEOTIDE SEQUENCE [LARGE SCALE GENOMIC DNA]</scope>
    <source>
        <strain evidence="2 3">SAG 216-7</strain>
    </source>
</reference>
<evidence type="ECO:0000256" key="1">
    <source>
        <dbReference type="SAM" id="MobiDB-lite"/>
    </source>
</evidence>
<feature type="region of interest" description="Disordered" evidence="1">
    <location>
        <begin position="1"/>
        <end position="23"/>
    </location>
</feature>
<dbReference type="EMBL" id="JALJOT010000008">
    <property type="protein sequence ID" value="KAK9908265.1"/>
    <property type="molecule type" value="Genomic_DNA"/>
</dbReference>
<evidence type="ECO:0000313" key="2">
    <source>
        <dbReference type="EMBL" id="KAK9908265.1"/>
    </source>
</evidence>
<organism evidence="2 3">
    <name type="scientific">Coccomyxa subellipsoidea</name>
    <dbReference type="NCBI Taxonomy" id="248742"/>
    <lineage>
        <taxon>Eukaryota</taxon>
        <taxon>Viridiplantae</taxon>
        <taxon>Chlorophyta</taxon>
        <taxon>core chlorophytes</taxon>
        <taxon>Trebouxiophyceae</taxon>
        <taxon>Trebouxiophyceae incertae sedis</taxon>
        <taxon>Coccomyxaceae</taxon>
        <taxon>Coccomyxa</taxon>
    </lineage>
</organism>
<accession>A0ABR2YNS9</accession>
<comment type="caution">
    <text evidence="2">The sequence shown here is derived from an EMBL/GenBank/DDBJ whole genome shotgun (WGS) entry which is preliminary data.</text>
</comment>
<evidence type="ECO:0000313" key="3">
    <source>
        <dbReference type="Proteomes" id="UP001491310"/>
    </source>
</evidence>
<protein>
    <submittedName>
        <fullName evidence="2">Uncharacterized protein</fullName>
    </submittedName>
</protein>
<name>A0ABR2YNS9_9CHLO</name>
<keyword evidence="3" id="KW-1185">Reference proteome</keyword>
<dbReference type="Proteomes" id="UP001491310">
    <property type="component" value="Unassembled WGS sequence"/>
</dbReference>
<sequence>MTTGTGSSKPVLIGSGDEQRLASDAPFEQPQRDFKALQHKPKERLLHLVIRNLQVYETGSLLGMRRSSDGRPLSPAAA</sequence>